<dbReference type="SUPFAM" id="SSF53474">
    <property type="entry name" value="alpha/beta-Hydrolases"/>
    <property type="match status" value="1"/>
</dbReference>
<dbReference type="AlphaFoldDB" id="A0A0D2CSU5"/>
<dbReference type="PANTHER" id="PTHR31591">
    <property type="entry name" value="UPF0613 PROTEIN PB24D3.06C"/>
    <property type="match status" value="1"/>
</dbReference>
<dbReference type="InterPro" id="IPR029058">
    <property type="entry name" value="AB_hydrolase_fold"/>
</dbReference>
<dbReference type="Gene3D" id="3.40.50.1820">
    <property type="entry name" value="alpha/beta hydrolase"/>
    <property type="match status" value="1"/>
</dbReference>
<dbReference type="PANTHER" id="PTHR31591:SF1">
    <property type="entry name" value="UPF0613 PROTEIN PB24D3.06C"/>
    <property type="match status" value="1"/>
</dbReference>
<organism evidence="1 2">
    <name type="scientific">Phialophora macrospora</name>
    <dbReference type="NCBI Taxonomy" id="1851006"/>
    <lineage>
        <taxon>Eukaryota</taxon>
        <taxon>Fungi</taxon>
        <taxon>Dikarya</taxon>
        <taxon>Ascomycota</taxon>
        <taxon>Pezizomycotina</taxon>
        <taxon>Eurotiomycetes</taxon>
        <taxon>Chaetothyriomycetidae</taxon>
        <taxon>Chaetothyriales</taxon>
        <taxon>Herpotrichiellaceae</taxon>
        <taxon>Phialophora</taxon>
    </lineage>
</organism>
<evidence type="ECO:0008006" key="3">
    <source>
        <dbReference type="Google" id="ProtNLM"/>
    </source>
</evidence>
<evidence type="ECO:0000313" key="2">
    <source>
        <dbReference type="Proteomes" id="UP000054266"/>
    </source>
</evidence>
<dbReference type="HOGENOM" id="CLU_049633_3_0_1"/>
<accession>A0A0D2CSU5</accession>
<proteinExistence type="predicted"/>
<dbReference type="InterPro" id="IPR013744">
    <property type="entry name" value="SidJ"/>
</dbReference>
<evidence type="ECO:0000313" key="1">
    <source>
        <dbReference type="EMBL" id="KIW68256.1"/>
    </source>
</evidence>
<dbReference type="EMBL" id="KN846958">
    <property type="protein sequence ID" value="KIW68256.1"/>
    <property type="molecule type" value="Genomic_DNA"/>
</dbReference>
<dbReference type="Proteomes" id="UP000054266">
    <property type="component" value="Unassembled WGS sequence"/>
</dbReference>
<keyword evidence="2" id="KW-1185">Reference proteome</keyword>
<reference evidence="1 2" key="1">
    <citation type="submission" date="2015-01" db="EMBL/GenBank/DDBJ databases">
        <title>The Genome Sequence of Capronia semiimmersa CBS27337.</title>
        <authorList>
            <consortium name="The Broad Institute Genomics Platform"/>
            <person name="Cuomo C."/>
            <person name="de Hoog S."/>
            <person name="Gorbushina A."/>
            <person name="Stielow B."/>
            <person name="Teixiera M."/>
            <person name="Abouelleil A."/>
            <person name="Chapman S.B."/>
            <person name="Priest M."/>
            <person name="Young S.K."/>
            <person name="Wortman J."/>
            <person name="Nusbaum C."/>
            <person name="Birren B."/>
        </authorList>
    </citation>
    <scope>NUCLEOTIDE SEQUENCE [LARGE SCALE GENOMIC DNA]</scope>
    <source>
        <strain evidence="1 2">CBS 27337</strain>
    </source>
</reference>
<name>A0A0D2CSU5_9EURO</name>
<protein>
    <recommendedName>
        <fullName evidence="3">AB hydrolase-1 domain-containing protein</fullName>
    </recommendedName>
</protein>
<dbReference type="Pfam" id="PF08538">
    <property type="entry name" value="DUF1749"/>
    <property type="match status" value="1"/>
</dbReference>
<gene>
    <name evidence="1" type="ORF">PV04_04213</name>
</gene>
<sequence length="389" mass="42862">METILHPYHPRRTLLLLEYVNRSGQEDAPKKLSSPPNVLLFVGGLYDNFQWPRYLDDLAALFPRDVRDQQWRVMQVQLSSNGRSWGLFDLDRDVEEIAMAISYIRDTITGSPTTPIVLMGHSTGCQDSFHYLVSPASPSFPRPNISGAILQAPVSDREAILRELETNSSAKASYDATLAIVKSTPVEKYKTTILPMDLTNSLFGPSPVSVSRFLSLVSPDSPAHPSMDDYFSSDLSDERLRATFGQIYRAPHFIATPTGKSPRSILILQGAADRSIPPHVDKHVLLNRWKAAVESPGSTVTLSPHSAIIEHATHDIAGSSIPAKEARLVEMRSAVLKYLGDAVGGVEGGAGQPDSEYAPWKIWERDMKAIEKEREASKAEGKSAEESKL</sequence>